<sequence>MILDQYMSNETKQVIARIGETDQLFLENNSPELALERADLRLQLVVLSHVRQEQLHFLQEAIVLLEQARIEYDEMPLSLYLNLSLCLAKAYMIYFELTKEQRFALITQQILKPLAYTEHLEIYFFLAYASAAKQEPALTRYWLTKYVSCLEHDLELLQLHPAFGEVRKEEWFSTLLRNKAH</sequence>
<keyword evidence="2" id="KW-1185">Reference proteome</keyword>
<reference evidence="2" key="1">
    <citation type="submission" date="2013-02" db="EMBL/GenBank/DDBJ databases">
        <title>The Genome Sequence of Acinetobacter sp. NIPH 236.</title>
        <authorList>
            <consortium name="The Broad Institute Genome Sequencing Platform"/>
            <consortium name="The Broad Institute Genome Sequencing Center for Infectious Disease"/>
            <person name="Cerqueira G."/>
            <person name="Feldgarden M."/>
            <person name="Courvalin P."/>
            <person name="Perichon B."/>
            <person name="Grillot-Courvalin C."/>
            <person name="Clermont D."/>
            <person name="Rocha E."/>
            <person name="Yoon E.-J."/>
            <person name="Nemec A."/>
            <person name="Walker B."/>
            <person name="Young S.K."/>
            <person name="Zeng Q."/>
            <person name="Gargeya S."/>
            <person name="Fitzgerald M."/>
            <person name="Haas B."/>
            <person name="Abouelleil A."/>
            <person name="Alvarado L."/>
            <person name="Arachchi H.M."/>
            <person name="Berlin A.M."/>
            <person name="Chapman S.B."/>
            <person name="Dewar J."/>
            <person name="Goldberg J."/>
            <person name="Griggs A."/>
            <person name="Gujja S."/>
            <person name="Hansen M."/>
            <person name="Howarth C."/>
            <person name="Imamovic A."/>
            <person name="Larimer J."/>
            <person name="McCowan C."/>
            <person name="Murphy C."/>
            <person name="Neiman D."/>
            <person name="Pearson M."/>
            <person name="Priest M."/>
            <person name="Roberts A."/>
            <person name="Saif S."/>
            <person name="Shea T."/>
            <person name="Sisk P."/>
            <person name="Sykes S."/>
            <person name="Wortman J."/>
            <person name="Nusbaum C."/>
            <person name="Birren B."/>
        </authorList>
    </citation>
    <scope>NUCLEOTIDE SEQUENCE [LARGE SCALE GENOMIC DNA]</scope>
    <source>
        <strain evidence="2">NIPH 236</strain>
    </source>
</reference>
<reference evidence="1 2" key="2">
    <citation type="journal article" date="2016" name="Int. J. Syst. Evol. Microbiol.">
        <title>Taxonomy of haemolytic and/or proteolytic strains of the genus Acinetobacter with the proposal of Acinetobacter courvalinii sp. nov. (genomic species 14 sensu Bouvet &amp; Jeanjean), Acinetobacter dispersus sp. nov. (genomic species 17), Acinetobacter modestus sp. nov., Acinetobacter proteolyticus sp. nov. and Acinetobacter vivianii sp. nov.</title>
        <authorList>
            <person name="Nemec A."/>
            <person name="Radolfova-Krizova L."/>
            <person name="Maixnerova M."/>
            <person name="Vrestiakova E."/>
            <person name="Jezek P."/>
            <person name="Sedo O."/>
        </authorList>
    </citation>
    <scope>NUCLEOTIDE SEQUENCE [LARGE SCALE GENOMIC DNA]</scope>
    <source>
        <strain evidence="1 2">NIPH 236</strain>
    </source>
</reference>
<accession>A0ABP2U1N8</accession>
<comment type="caution">
    <text evidence="1">The sequence shown here is derived from an EMBL/GenBank/DDBJ whole genome shotgun (WGS) entry which is preliminary data.</text>
</comment>
<organism evidence="1 2">
    <name type="scientific">Acinetobacter modestus</name>
    <dbReference type="NCBI Taxonomy" id="1776740"/>
    <lineage>
        <taxon>Bacteria</taxon>
        <taxon>Pseudomonadati</taxon>
        <taxon>Pseudomonadota</taxon>
        <taxon>Gammaproteobacteria</taxon>
        <taxon>Moraxellales</taxon>
        <taxon>Moraxellaceae</taxon>
        <taxon>Acinetobacter</taxon>
    </lineage>
</organism>
<proteinExistence type="predicted"/>
<dbReference type="EMBL" id="APOJ01000014">
    <property type="protein sequence ID" value="ENU28469.1"/>
    <property type="molecule type" value="Genomic_DNA"/>
</dbReference>
<name>A0ABP2U1N8_9GAMM</name>
<evidence type="ECO:0000313" key="1">
    <source>
        <dbReference type="EMBL" id="ENU28469.1"/>
    </source>
</evidence>
<evidence type="ECO:0000313" key="2">
    <source>
        <dbReference type="Proteomes" id="UP000013190"/>
    </source>
</evidence>
<protein>
    <submittedName>
        <fullName evidence="1">Uncharacterized protein</fullName>
    </submittedName>
</protein>
<dbReference type="Proteomes" id="UP000013190">
    <property type="component" value="Unassembled WGS sequence"/>
</dbReference>
<gene>
    <name evidence="1" type="ORF">F992_00223</name>
</gene>